<reference evidence="1" key="2">
    <citation type="submission" date="2020-06" db="EMBL/GenBank/DDBJ databases">
        <authorList>
            <person name="Sheffer M."/>
        </authorList>
    </citation>
    <scope>NUCLEOTIDE SEQUENCE</scope>
</reference>
<reference evidence="1" key="1">
    <citation type="journal article" date="2020" name="bioRxiv">
        <title>Chromosome-level reference genome of the European wasp spider Argiope bruennichi: a resource for studies on range expansion and evolutionary adaptation.</title>
        <authorList>
            <person name="Sheffer M.M."/>
            <person name="Hoppe A."/>
            <person name="Krehenwinkel H."/>
            <person name="Uhl G."/>
            <person name="Kuss A.W."/>
            <person name="Jensen L."/>
            <person name="Jensen C."/>
            <person name="Gillespie R.G."/>
            <person name="Hoff K.J."/>
            <person name="Prost S."/>
        </authorList>
    </citation>
    <scope>NUCLEOTIDE SEQUENCE</scope>
</reference>
<accession>A0A8T0FH57</accession>
<dbReference type="EMBL" id="JABXBU010000011">
    <property type="protein sequence ID" value="KAF8790306.1"/>
    <property type="molecule type" value="Genomic_DNA"/>
</dbReference>
<proteinExistence type="predicted"/>
<dbReference type="Proteomes" id="UP000807504">
    <property type="component" value="Unassembled WGS sequence"/>
</dbReference>
<organism evidence="1 2">
    <name type="scientific">Argiope bruennichi</name>
    <name type="common">Wasp spider</name>
    <name type="synonym">Aranea bruennichi</name>
    <dbReference type="NCBI Taxonomy" id="94029"/>
    <lineage>
        <taxon>Eukaryota</taxon>
        <taxon>Metazoa</taxon>
        <taxon>Ecdysozoa</taxon>
        <taxon>Arthropoda</taxon>
        <taxon>Chelicerata</taxon>
        <taxon>Arachnida</taxon>
        <taxon>Araneae</taxon>
        <taxon>Araneomorphae</taxon>
        <taxon>Entelegynae</taxon>
        <taxon>Araneoidea</taxon>
        <taxon>Araneidae</taxon>
        <taxon>Argiope</taxon>
    </lineage>
</organism>
<evidence type="ECO:0000313" key="1">
    <source>
        <dbReference type="EMBL" id="KAF8790306.1"/>
    </source>
</evidence>
<gene>
    <name evidence="1" type="ORF">HNY73_005352</name>
</gene>
<protein>
    <submittedName>
        <fullName evidence="1">Uncharacterized protein</fullName>
    </submittedName>
</protein>
<name>A0A8T0FH57_ARGBR</name>
<sequence length="78" mass="9130">MRESFGSEWKTLSISWRETETSSFSDYCIARKEKGCRSGISLAAGYIFNDWIFSDKDIKPEYPRISILEDPMLQARFH</sequence>
<comment type="caution">
    <text evidence="1">The sequence shown here is derived from an EMBL/GenBank/DDBJ whole genome shotgun (WGS) entry which is preliminary data.</text>
</comment>
<keyword evidence="2" id="KW-1185">Reference proteome</keyword>
<evidence type="ECO:0000313" key="2">
    <source>
        <dbReference type="Proteomes" id="UP000807504"/>
    </source>
</evidence>
<dbReference type="AlphaFoldDB" id="A0A8T0FH57"/>